<dbReference type="EMBL" id="JTDY01001528">
    <property type="protein sequence ID" value="KOB73644.1"/>
    <property type="molecule type" value="Genomic_DNA"/>
</dbReference>
<feature type="chain" id="PRO_5005573252" evidence="1">
    <location>
        <begin position="21"/>
        <end position="62"/>
    </location>
</feature>
<keyword evidence="1" id="KW-0732">Signal</keyword>
<evidence type="ECO:0000256" key="1">
    <source>
        <dbReference type="SAM" id="SignalP"/>
    </source>
</evidence>
<protein>
    <submittedName>
        <fullName evidence="2">Uncharacterized protein</fullName>
    </submittedName>
</protein>
<evidence type="ECO:0000313" key="2">
    <source>
        <dbReference type="EMBL" id="KOB73644.1"/>
    </source>
</evidence>
<dbReference type="AlphaFoldDB" id="A0A0L7LE54"/>
<organism evidence="2 3">
    <name type="scientific">Operophtera brumata</name>
    <name type="common">Winter moth</name>
    <name type="synonym">Phalaena brumata</name>
    <dbReference type="NCBI Taxonomy" id="104452"/>
    <lineage>
        <taxon>Eukaryota</taxon>
        <taxon>Metazoa</taxon>
        <taxon>Ecdysozoa</taxon>
        <taxon>Arthropoda</taxon>
        <taxon>Hexapoda</taxon>
        <taxon>Insecta</taxon>
        <taxon>Pterygota</taxon>
        <taxon>Neoptera</taxon>
        <taxon>Endopterygota</taxon>
        <taxon>Lepidoptera</taxon>
        <taxon>Glossata</taxon>
        <taxon>Ditrysia</taxon>
        <taxon>Geometroidea</taxon>
        <taxon>Geometridae</taxon>
        <taxon>Larentiinae</taxon>
        <taxon>Operophtera</taxon>
    </lineage>
</organism>
<feature type="signal peptide" evidence="1">
    <location>
        <begin position="1"/>
        <end position="20"/>
    </location>
</feature>
<proteinExistence type="predicted"/>
<dbReference type="Proteomes" id="UP000037510">
    <property type="component" value="Unassembled WGS sequence"/>
</dbReference>
<accession>A0A0L7LE54</accession>
<sequence>MCQWRIVTIVTVVLAIKTDARELTSPDGATLFNHVSTGNRSQRFLFDAIFGLEFIDLFTFTF</sequence>
<evidence type="ECO:0000313" key="3">
    <source>
        <dbReference type="Proteomes" id="UP000037510"/>
    </source>
</evidence>
<name>A0A0L7LE54_OPEBR</name>
<keyword evidence="3" id="KW-1185">Reference proteome</keyword>
<reference evidence="2 3" key="1">
    <citation type="journal article" date="2015" name="Genome Biol. Evol.">
        <title>The genome of winter moth (Operophtera brumata) provides a genomic perspective on sexual dimorphism and phenology.</title>
        <authorList>
            <person name="Derks M.F."/>
            <person name="Smit S."/>
            <person name="Salis L."/>
            <person name="Schijlen E."/>
            <person name="Bossers A."/>
            <person name="Mateman C."/>
            <person name="Pijl A.S."/>
            <person name="de Ridder D."/>
            <person name="Groenen M.A."/>
            <person name="Visser M.E."/>
            <person name="Megens H.J."/>
        </authorList>
    </citation>
    <scope>NUCLEOTIDE SEQUENCE [LARGE SCALE GENOMIC DNA]</scope>
    <source>
        <strain evidence="2">WM2013NL</strain>
        <tissue evidence="2">Head and thorax</tissue>
    </source>
</reference>
<comment type="caution">
    <text evidence="2">The sequence shown here is derived from an EMBL/GenBank/DDBJ whole genome shotgun (WGS) entry which is preliminary data.</text>
</comment>
<gene>
    <name evidence="2" type="ORF">OBRU01_10486</name>
</gene>